<feature type="transmembrane region" description="Helical" evidence="6">
    <location>
        <begin position="398"/>
        <end position="417"/>
    </location>
</feature>
<feature type="transmembrane region" description="Helical" evidence="6">
    <location>
        <begin position="372"/>
        <end position="392"/>
    </location>
</feature>
<protein>
    <submittedName>
        <fullName evidence="8">L-fucose permease</fullName>
    </submittedName>
</protein>
<dbReference type="PANTHER" id="PTHR43702:SF3">
    <property type="entry name" value="PROTEIN TSGA"/>
    <property type="match status" value="1"/>
</dbReference>
<feature type="transmembrane region" description="Helical" evidence="6">
    <location>
        <begin position="110"/>
        <end position="129"/>
    </location>
</feature>
<keyword evidence="2" id="KW-1003">Cell membrane</keyword>
<dbReference type="SUPFAM" id="SSF103473">
    <property type="entry name" value="MFS general substrate transporter"/>
    <property type="match status" value="1"/>
</dbReference>
<evidence type="ECO:0000256" key="3">
    <source>
        <dbReference type="ARBA" id="ARBA00022692"/>
    </source>
</evidence>
<feature type="transmembrane region" description="Helical" evidence="6">
    <location>
        <begin position="278"/>
        <end position="302"/>
    </location>
</feature>
<keyword evidence="5 6" id="KW-0472">Membrane</keyword>
<dbReference type="PANTHER" id="PTHR43702">
    <property type="entry name" value="L-FUCOSE-PROTON SYMPORTER"/>
    <property type="match status" value="1"/>
</dbReference>
<dbReference type="InterPro" id="IPR050375">
    <property type="entry name" value="MFS_TsgA-like"/>
</dbReference>
<evidence type="ECO:0000313" key="8">
    <source>
        <dbReference type="EMBL" id="PLS27049.1"/>
    </source>
</evidence>
<feature type="domain" description="Major facilitator superfamily (MFS) profile" evidence="7">
    <location>
        <begin position="22"/>
        <end position="431"/>
    </location>
</feature>
<evidence type="ECO:0000256" key="2">
    <source>
        <dbReference type="ARBA" id="ARBA00022475"/>
    </source>
</evidence>
<dbReference type="PROSITE" id="PS50850">
    <property type="entry name" value="MFS"/>
    <property type="match status" value="1"/>
</dbReference>
<organism evidence="8 9">
    <name type="scientific">Bifidobacterium anseris</name>
    <dbReference type="NCBI Taxonomy" id="2020963"/>
    <lineage>
        <taxon>Bacteria</taxon>
        <taxon>Bacillati</taxon>
        <taxon>Actinomycetota</taxon>
        <taxon>Actinomycetes</taxon>
        <taxon>Bifidobacteriales</taxon>
        <taxon>Bifidobacteriaceae</taxon>
        <taxon>Bifidobacterium</taxon>
    </lineage>
</organism>
<comment type="caution">
    <text evidence="8">The sequence shown here is derived from an EMBL/GenBank/DDBJ whole genome shotgun (WGS) entry which is preliminary data.</text>
</comment>
<evidence type="ECO:0000256" key="5">
    <source>
        <dbReference type="ARBA" id="ARBA00023136"/>
    </source>
</evidence>
<keyword evidence="4 6" id="KW-1133">Transmembrane helix</keyword>
<dbReference type="AlphaFoldDB" id="A0A2N5IYL1"/>
<keyword evidence="9" id="KW-1185">Reference proteome</keyword>
<dbReference type="InterPro" id="IPR020846">
    <property type="entry name" value="MFS_dom"/>
</dbReference>
<dbReference type="GO" id="GO:0022857">
    <property type="term" value="F:transmembrane transporter activity"/>
    <property type="evidence" value="ECO:0007669"/>
    <property type="project" value="InterPro"/>
</dbReference>
<feature type="transmembrane region" description="Helical" evidence="6">
    <location>
        <begin position="158"/>
        <end position="177"/>
    </location>
</feature>
<evidence type="ECO:0000256" key="6">
    <source>
        <dbReference type="SAM" id="Phobius"/>
    </source>
</evidence>
<proteinExistence type="predicted"/>
<dbReference type="Pfam" id="PF07690">
    <property type="entry name" value="MFS_1"/>
    <property type="match status" value="1"/>
</dbReference>
<evidence type="ECO:0000256" key="4">
    <source>
        <dbReference type="ARBA" id="ARBA00022989"/>
    </source>
</evidence>
<feature type="transmembrane region" description="Helical" evidence="6">
    <location>
        <begin position="21"/>
        <end position="43"/>
    </location>
</feature>
<feature type="transmembrane region" description="Helical" evidence="6">
    <location>
        <begin position="245"/>
        <end position="272"/>
    </location>
</feature>
<dbReference type="EMBL" id="NMYC01000005">
    <property type="protein sequence ID" value="PLS27049.1"/>
    <property type="molecule type" value="Genomic_DNA"/>
</dbReference>
<dbReference type="RefSeq" id="WP_101671533.1">
    <property type="nucleotide sequence ID" value="NZ_NMYC01000005.1"/>
</dbReference>
<accession>A0A2N5IYL1</accession>
<dbReference type="Proteomes" id="UP000234935">
    <property type="component" value="Unassembled WGS sequence"/>
</dbReference>
<dbReference type="OrthoDB" id="9795150at2"/>
<feature type="transmembrane region" description="Helical" evidence="6">
    <location>
        <begin position="197"/>
        <end position="215"/>
    </location>
</feature>
<feature type="transmembrane region" description="Helical" evidence="6">
    <location>
        <begin position="63"/>
        <end position="80"/>
    </location>
</feature>
<evidence type="ECO:0000313" key="9">
    <source>
        <dbReference type="Proteomes" id="UP000234935"/>
    </source>
</evidence>
<name>A0A2N5IYL1_9BIFI</name>
<feature type="transmembrane region" description="Helical" evidence="6">
    <location>
        <begin position="339"/>
        <end position="360"/>
    </location>
</feature>
<feature type="transmembrane region" description="Helical" evidence="6">
    <location>
        <begin position="314"/>
        <end position="333"/>
    </location>
</feature>
<gene>
    <name evidence="8" type="ORF">CGZ88_1534</name>
</gene>
<dbReference type="GO" id="GO:0005886">
    <property type="term" value="C:plasma membrane"/>
    <property type="evidence" value="ECO:0007669"/>
    <property type="project" value="UniProtKB-SubCell"/>
</dbReference>
<dbReference type="InterPro" id="IPR011701">
    <property type="entry name" value="MFS"/>
</dbReference>
<feature type="transmembrane region" description="Helical" evidence="6">
    <location>
        <begin position="87"/>
        <end position="104"/>
    </location>
</feature>
<dbReference type="InterPro" id="IPR036259">
    <property type="entry name" value="MFS_trans_sf"/>
</dbReference>
<evidence type="ECO:0000259" key="7">
    <source>
        <dbReference type="PROSITE" id="PS50850"/>
    </source>
</evidence>
<sequence>MATTSPKTARKAATTGSKATLAIVLVTSLFFIWGLTMNLVNALNSPFANYMQLDSAQAALLQVAYYGAYFVMAIPAGLIAKRFGYKGGVLSGLFLFALGAFIVIPATNMASYGLFLLAMFVIALGAASLETNCNPYITKLGDERGESFRLNMAQSFNGVGNIVGPLILGQILGTTVAAGQPGFEQAKTQFLTDTRTIYIVIGAVLVVVFAVFAFFRLPSPPGDAEEEASGKGSGETFRTLLKRPYFTLGIIAEFIFIGLQVAGMAIFSAYALKHWGPGITAGLAATMLSVLSLLFTIGRFVTTPLMARFDPAKILGIYMSVSAVLMFVVFLGLGKVSVIAFMVAYLFISIGYPTVFSLTLKGLKGSAAKTGSSALVMSIVGAALIPLLLGVIQDAVGIEIAVLVMVPGFLYVAWYAFWGSRIGVPKAGETR</sequence>
<evidence type="ECO:0000256" key="1">
    <source>
        <dbReference type="ARBA" id="ARBA00004429"/>
    </source>
</evidence>
<keyword evidence="3 6" id="KW-0812">Transmembrane</keyword>
<comment type="subcellular location">
    <subcellularLocation>
        <location evidence="1">Cell inner membrane</location>
        <topology evidence="1">Multi-pass membrane protein</topology>
    </subcellularLocation>
</comment>
<dbReference type="Gene3D" id="1.20.1250.20">
    <property type="entry name" value="MFS general substrate transporter like domains"/>
    <property type="match status" value="2"/>
</dbReference>
<reference evidence="8 9" key="1">
    <citation type="submission" date="2017-07" db="EMBL/GenBank/DDBJ databases">
        <title>Bifidobacterium novel species.</title>
        <authorList>
            <person name="Lugli G.A."/>
            <person name="Milani C."/>
            <person name="Duranti S."/>
            <person name="Mangifesta M."/>
        </authorList>
    </citation>
    <scope>NUCLEOTIDE SEQUENCE [LARGE SCALE GENOMIC DNA]</scope>
    <source>
        <strain evidence="9">Goo31D</strain>
    </source>
</reference>